<dbReference type="CDD" id="cd00085">
    <property type="entry name" value="HNHc"/>
    <property type="match status" value="1"/>
</dbReference>
<dbReference type="GO" id="GO:0004519">
    <property type="term" value="F:endonuclease activity"/>
    <property type="evidence" value="ECO:0007669"/>
    <property type="project" value="UniProtKB-KW"/>
</dbReference>
<dbReference type="Pfam" id="PF02720">
    <property type="entry name" value="DUF222"/>
    <property type="match status" value="1"/>
</dbReference>
<reference evidence="4" key="1">
    <citation type="submission" date="2009-11" db="EMBL/GenBank/DDBJ databases">
        <title>The complete chromosome of Xylanimonas cellulosilytica DSM 15894.</title>
        <authorList>
            <consortium name="US DOE Joint Genome Institute (JGI-PGF)"/>
            <person name="Lucas S."/>
            <person name="Copeland A."/>
            <person name="Lapidus A."/>
            <person name="Glavina del Rio T."/>
            <person name="Dalin E."/>
            <person name="Tice H."/>
            <person name="Bruce D."/>
            <person name="Goodwin L."/>
            <person name="Pitluck S."/>
            <person name="Kyrpides N."/>
            <person name="Mavromatis K."/>
            <person name="Ivanova N."/>
            <person name="Mikhailova N."/>
            <person name="Foster B."/>
            <person name="Clum A."/>
            <person name="Brettin T."/>
            <person name="Detter J.C."/>
            <person name="Han C."/>
            <person name="Larimer F."/>
            <person name="Land M."/>
            <person name="Hauser L."/>
            <person name="Markowitz V."/>
            <person name="Cheng J.F."/>
            <person name="Hugenholtz P."/>
            <person name="Woyke T."/>
            <person name="Wu D."/>
            <person name="Gehrich-Schroeter G."/>
            <person name="Schneider S."/>
            <person name="Pukall S.R."/>
            <person name="Klenk H.P."/>
            <person name="Eisen J.A."/>
        </authorList>
    </citation>
    <scope>NUCLEOTIDE SEQUENCE [LARGE SCALE GENOMIC DNA]</scope>
    <source>
        <strain evidence="4">DSM 15894 / CECT 5975 / LMG 20990 / XIL07</strain>
    </source>
</reference>
<dbReference type="KEGG" id="xce:Xcel_3191"/>
<name>D1C0I8_XYLCX</name>
<accession>D1C0I8</accession>
<evidence type="ECO:0000256" key="1">
    <source>
        <dbReference type="SAM" id="MobiDB-lite"/>
    </source>
</evidence>
<feature type="domain" description="HNH nuclease" evidence="2">
    <location>
        <begin position="477"/>
        <end position="529"/>
    </location>
</feature>
<feature type="region of interest" description="Disordered" evidence="1">
    <location>
        <begin position="566"/>
        <end position="602"/>
    </location>
</feature>
<proteinExistence type="predicted"/>
<dbReference type="HOGENOM" id="CLU_021786_4_0_11"/>
<gene>
    <name evidence="3" type="ordered locus">Xcel_3191</name>
</gene>
<dbReference type="Proteomes" id="UP000002255">
    <property type="component" value="Chromosome"/>
</dbReference>
<dbReference type="InterPro" id="IPR003615">
    <property type="entry name" value="HNH_nuc"/>
</dbReference>
<organism evidence="3 4">
    <name type="scientific">Xylanimonas cellulosilytica (strain DSM 15894 / JCM 12276 / CECT 5975 / KCTC 9989 / LMG 20990 / NBRC 107835 / XIL07)</name>
    <dbReference type="NCBI Taxonomy" id="446471"/>
    <lineage>
        <taxon>Bacteria</taxon>
        <taxon>Bacillati</taxon>
        <taxon>Actinomycetota</taxon>
        <taxon>Actinomycetes</taxon>
        <taxon>Micrococcales</taxon>
        <taxon>Promicromonosporaceae</taxon>
        <taxon>Xylanimonas</taxon>
    </lineage>
</organism>
<dbReference type="AlphaFoldDB" id="D1C0I8"/>
<keyword evidence="3" id="KW-0378">Hydrolase</keyword>
<keyword evidence="4" id="KW-1185">Reference proteome</keyword>
<dbReference type="InterPro" id="IPR003870">
    <property type="entry name" value="DUF222"/>
</dbReference>
<keyword evidence="3" id="KW-0540">Nuclease</keyword>
<feature type="region of interest" description="Disordered" evidence="1">
    <location>
        <begin position="356"/>
        <end position="393"/>
    </location>
</feature>
<dbReference type="eggNOG" id="COG1403">
    <property type="taxonomic scope" value="Bacteria"/>
</dbReference>
<dbReference type="Gene3D" id="1.10.30.50">
    <property type="match status" value="1"/>
</dbReference>
<dbReference type="EMBL" id="CP001821">
    <property type="protein sequence ID" value="ACZ32191.1"/>
    <property type="molecule type" value="Genomic_DNA"/>
</dbReference>
<dbReference type="SMART" id="SM00507">
    <property type="entry name" value="HNHc"/>
    <property type="match status" value="1"/>
</dbReference>
<evidence type="ECO:0000313" key="4">
    <source>
        <dbReference type="Proteomes" id="UP000002255"/>
    </source>
</evidence>
<reference evidence="3 4" key="2">
    <citation type="journal article" date="2010" name="Stand. Genomic Sci.">
        <title>Complete genome sequence of Xylanimonas cellulosilytica type strain (XIL07).</title>
        <authorList>
            <person name="Foster B."/>
            <person name="Pukall R."/>
            <person name="Abt B."/>
            <person name="Nolan M."/>
            <person name="Glavina Del Rio T."/>
            <person name="Chen F."/>
            <person name="Lucas S."/>
            <person name="Tice H."/>
            <person name="Pitluck S."/>
            <person name="Cheng J.-F."/>
            <person name="Chertkov O."/>
            <person name="Brettin T."/>
            <person name="Han C."/>
            <person name="Detter J.C."/>
            <person name="Bruce D."/>
            <person name="Goodwin L."/>
            <person name="Ivanova N."/>
            <person name="Mavromatis K."/>
            <person name="Pati A."/>
            <person name="Mikhailova N."/>
            <person name="Chen A."/>
            <person name="Palaniappan K."/>
            <person name="Land M."/>
            <person name="Hauser L."/>
            <person name="Chang Y.-J."/>
            <person name="Jeffries C.D."/>
            <person name="Chain P."/>
            <person name="Rohde M."/>
            <person name="Goeker M."/>
            <person name="Bristow J."/>
            <person name="Eisen J.A."/>
            <person name="Markowitz V."/>
            <person name="Hugenholtz P."/>
            <person name="Kyrpides N.C."/>
            <person name="Klenk H.-P."/>
            <person name="Lapidus A."/>
        </authorList>
    </citation>
    <scope>NUCLEOTIDE SEQUENCE [LARGE SCALE GENOMIC DNA]</scope>
    <source>
        <strain evidence="4">DSM 15894 / CECT 5975 / LMG 20990 / XIL07</strain>
    </source>
</reference>
<dbReference type="STRING" id="446471.Xcel_3191"/>
<protein>
    <submittedName>
        <fullName evidence="3">HNH endonuclease</fullName>
    </submittedName>
</protein>
<evidence type="ECO:0000259" key="2">
    <source>
        <dbReference type="SMART" id="SM00507"/>
    </source>
</evidence>
<keyword evidence="3" id="KW-0255">Endonuclease</keyword>
<sequence length="602" mass="63617">MILMTQPAEDRAWTGPAQAADLDTGARARSELGADLRARLAALANVAPEDDGSLRAALWDRPGLVDSMLGYHLLDPLELPDCDGEADPDGLPPQVSELLRVTGVVGIEDLNATIDAIATVRARVNALEALEGVLYERARRQALRAEVVDDTDPMVRTATGTRRRDLARRAVVADLALAVHHTEHTVTDRMNRAHALTARAPRTLAVGLTGQVPWVNAAKVADAVDALDPGVAAALDRAVAHPATLQNPRRFAATVRRTCERLHPTPAEVRHGEAASKRGVWVDDAADAMAYLTLLAPAPAIHAIASRLDQAARHARTHGDARTTAQLRADTAVALLLDDGTLDLAGLAGLAADGTATARTDGGNAVSGLAEPASERAADPTNERTNVDRAGLGDGRTAPDLAVLARSLRPRVYVTVPVLTLLGRSEEPALLDGTVPIDPDTARALAGLAPSFTRVLTHPVTGDILGVDATTYAPPQALRHHLTVRDTTCRFPGCGRRATATDADHTRDHALGGPTTDTNLALLCRHHHVLKHQARFAVHQRDDHSGTLTWTTPTGRTYATRPGLVPATVHSTLPGPIHVPDPDDEGGHAPGPPEDPDGDPPF</sequence>
<evidence type="ECO:0000313" key="3">
    <source>
        <dbReference type="EMBL" id="ACZ32191.1"/>
    </source>
</evidence>
<feature type="compositionally biased region" description="Basic and acidic residues" evidence="1">
    <location>
        <begin position="373"/>
        <end position="387"/>
    </location>
</feature>